<accession>A0A7W9IP16</accession>
<dbReference type="InterPro" id="IPR016181">
    <property type="entry name" value="Acyl_CoA_acyltransferase"/>
</dbReference>
<dbReference type="InterPro" id="IPR000182">
    <property type="entry name" value="GNAT_dom"/>
</dbReference>
<proteinExistence type="predicted"/>
<evidence type="ECO:0000259" key="1">
    <source>
        <dbReference type="PROSITE" id="PS51186"/>
    </source>
</evidence>
<dbReference type="Pfam" id="PF00583">
    <property type="entry name" value="Acetyltransf_1"/>
    <property type="match status" value="1"/>
</dbReference>
<dbReference type="PROSITE" id="PS51186">
    <property type="entry name" value="GNAT"/>
    <property type="match status" value="1"/>
</dbReference>
<organism evidence="2 3">
    <name type="scientific">Streptosporangium becharense</name>
    <dbReference type="NCBI Taxonomy" id="1816182"/>
    <lineage>
        <taxon>Bacteria</taxon>
        <taxon>Bacillati</taxon>
        <taxon>Actinomycetota</taxon>
        <taxon>Actinomycetes</taxon>
        <taxon>Streptosporangiales</taxon>
        <taxon>Streptosporangiaceae</taxon>
        <taxon>Streptosporangium</taxon>
    </lineage>
</organism>
<dbReference type="GO" id="GO:0005840">
    <property type="term" value="C:ribosome"/>
    <property type="evidence" value="ECO:0007669"/>
    <property type="project" value="UniProtKB-KW"/>
</dbReference>
<keyword evidence="3" id="KW-1185">Reference proteome</keyword>
<comment type="caution">
    <text evidence="2">The sequence shown here is derived from an EMBL/GenBank/DDBJ whole genome shotgun (WGS) entry which is preliminary data.</text>
</comment>
<dbReference type="AlphaFoldDB" id="A0A7W9IP16"/>
<keyword evidence="2" id="KW-0689">Ribosomal protein</keyword>
<keyword evidence="2" id="KW-0687">Ribonucleoprotein</keyword>
<gene>
    <name evidence="2" type="ORF">F4562_006631</name>
</gene>
<dbReference type="RefSeq" id="WP_221207739.1">
    <property type="nucleotide sequence ID" value="NZ_JACHMP010000001.1"/>
</dbReference>
<dbReference type="GO" id="GO:0016747">
    <property type="term" value="F:acyltransferase activity, transferring groups other than amino-acyl groups"/>
    <property type="evidence" value="ECO:0007669"/>
    <property type="project" value="InterPro"/>
</dbReference>
<dbReference type="SUPFAM" id="SSF55729">
    <property type="entry name" value="Acyl-CoA N-acyltransferases (Nat)"/>
    <property type="match status" value="1"/>
</dbReference>
<feature type="domain" description="N-acetyltransferase" evidence="1">
    <location>
        <begin position="106"/>
        <end position="260"/>
    </location>
</feature>
<reference evidence="2 3" key="1">
    <citation type="submission" date="2020-08" db="EMBL/GenBank/DDBJ databases">
        <title>Sequencing the genomes of 1000 actinobacteria strains.</title>
        <authorList>
            <person name="Klenk H.-P."/>
        </authorList>
    </citation>
    <scope>NUCLEOTIDE SEQUENCE [LARGE SCALE GENOMIC DNA]</scope>
    <source>
        <strain evidence="2 3">DSM 46887</strain>
    </source>
</reference>
<dbReference type="EMBL" id="JACHMP010000001">
    <property type="protein sequence ID" value="MBB5823569.1"/>
    <property type="molecule type" value="Genomic_DNA"/>
</dbReference>
<evidence type="ECO:0000313" key="3">
    <source>
        <dbReference type="Proteomes" id="UP000540685"/>
    </source>
</evidence>
<dbReference type="Gene3D" id="3.40.630.30">
    <property type="match status" value="1"/>
</dbReference>
<sequence>MGGRPVVLRGAGEVVAACGDDPMVVWGAQGMRAGVRAWALEDAVAVACPDLNRRDRLTVCGGAARVAALVRAVRGELGSSYRMLGDRALVEEVAARLSAGQAPAGFEWMDMGRADAVAVAGGPGSPSPVGGRAGWLGGGEEAEVTALLARASPSSWAVPGVAGVRRWAGARVDGALVATAADAWSCPGVGFVAGVATAPACRGRGFAERVCRFVFGELLAAEGRVALMVDSDNTAAIALYGRLGMRLRPVAAATLDGTAG</sequence>
<protein>
    <submittedName>
        <fullName evidence="2">Ribosomal protein S18 acetylase RimI-like enzyme</fullName>
    </submittedName>
</protein>
<evidence type="ECO:0000313" key="2">
    <source>
        <dbReference type="EMBL" id="MBB5823569.1"/>
    </source>
</evidence>
<name>A0A7W9IP16_9ACTN</name>
<dbReference type="Proteomes" id="UP000540685">
    <property type="component" value="Unassembled WGS sequence"/>
</dbReference>